<protein>
    <submittedName>
        <fullName evidence="4">Uncharacterized protein LOC106011164</fullName>
    </submittedName>
</protein>
<dbReference type="Proteomes" id="UP000694888">
    <property type="component" value="Unplaced"/>
</dbReference>
<organism evidence="3 4">
    <name type="scientific">Aplysia californica</name>
    <name type="common">California sea hare</name>
    <dbReference type="NCBI Taxonomy" id="6500"/>
    <lineage>
        <taxon>Eukaryota</taxon>
        <taxon>Metazoa</taxon>
        <taxon>Spiralia</taxon>
        <taxon>Lophotrochozoa</taxon>
        <taxon>Mollusca</taxon>
        <taxon>Gastropoda</taxon>
        <taxon>Heterobranchia</taxon>
        <taxon>Euthyneura</taxon>
        <taxon>Tectipleura</taxon>
        <taxon>Aplysiida</taxon>
        <taxon>Aplysioidea</taxon>
        <taxon>Aplysiidae</taxon>
        <taxon>Aplysia</taxon>
    </lineage>
</organism>
<proteinExistence type="predicted"/>
<accession>A0ABM0ZVD3</accession>
<dbReference type="GeneID" id="106011164"/>
<reference evidence="4" key="1">
    <citation type="submission" date="2025-08" db="UniProtKB">
        <authorList>
            <consortium name="RefSeq"/>
        </authorList>
    </citation>
    <scope>IDENTIFICATION</scope>
</reference>
<sequence length="549" mass="61937">MKWSPAAVCLLVLFVTGHGKPPKCPPAEEGQPYNITHSTSIRHNLRDLYWRFQLPSGKHEEVSYCYHDDETICYDLWHEYTAHRRLDGDAVTCHLEMSRVSNQHRGVVVEFVATNASVGLSYILFACEMEVYLMPQDSHCHAVEVAPKLVEVTCKTSKVYPQASCELSQVELSSQYSEKINPSLIDHSHTQTKEDGALYFSETWKISAPVSRAGKHVFFAKITPTLSTGTKEDILIKPVNTPPIDVTARDRIVRLLSPKSTFNICGSGGNTIFAACEALGFKSQTRFYWKKGHSSLHQAHYTSDSIGSKYLESYMLYNSRFEFNVTEVDHNTLLTCVADETDSRYQLEKPLQAESKLSLRWPPRTEPKFMTSYGEEITASSISSFHDASDPVTCLVEGGNPPVSHTSVTCDRLNRSKVKEEKGQVQRRQFAEDANSVKFRLTGVPGESYKCTCVASHQTECYHKHRNLIVNLVQNGKIQGSAKKWNTSFLFIVVFLVIFVVIFSFTLIATRTQICKSMYSPKTFRSQRLTASPLHAEDPISIPLYEKIT</sequence>
<feature type="transmembrane region" description="Helical" evidence="1">
    <location>
        <begin position="489"/>
        <end position="509"/>
    </location>
</feature>
<keyword evidence="1" id="KW-0812">Transmembrane</keyword>
<gene>
    <name evidence="4" type="primary">LOC106011164</name>
</gene>
<keyword evidence="2" id="KW-0732">Signal</keyword>
<keyword evidence="1" id="KW-1133">Transmembrane helix</keyword>
<feature type="chain" id="PRO_5045784809" evidence="2">
    <location>
        <begin position="20"/>
        <end position="549"/>
    </location>
</feature>
<feature type="signal peptide" evidence="2">
    <location>
        <begin position="1"/>
        <end position="19"/>
    </location>
</feature>
<evidence type="ECO:0000313" key="3">
    <source>
        <dbReference type="Proteomes" id="UP000694888"/>
    </source>
</evidence>
<keyword evidence="1" id="KW-0472">Membrane</keyword>
<evidence type="ECO:0000256" key="1">
    <source>
        <dbReference type="SAM" id="Phobius"/>
    </source>
</evidence>
<dbReference type="RefSeq" id="XP_012935263.1">
    <property type="nucleotide sequence ID" value="XM_013079809.2"/>
</dbReference>
<keyword evidence="3" id="KW-1185">Reference proteome</keyword>
<evidence type="ECO:0000256" key="2">
    <source>
        <dbReference type="SAM" id="SignalP"/>
    </source>
</evidence>
<evidence type="ECO:0000313" key="4">
    <source>
        <dbReference type="RefSeq" id="XP_012935263.1"/>
    </source>
</evidence>
<name>A0ABM0ZVD3_APLCA</name>